<dbReference type="RefSeq" id="WP_345455529.1">
    <property type="nucleotide sequence ID" value="NZ_BAABKG010000001.1"/>
</dbReference>
<organism evidence="1 2">
    <name type="scientific">Nocardioides marinquilinus</name>
    <dbReference type="NCBI Taxonomy" id="1210400"/>
    <lineage>
        <taxon>Bacteria</taxon>
        <taxon>Bacillati</taxon>
        <taxon>Actinomycetota</taxon>
        <taxon>Actinomycetes</taxon>
        <taxon>Propionibacteriales</taxon>
        <taxon>Nocardioidaceae</taxon>
        <taxon>Nocardioides</taxon>
    </lineage>
</organism>
<comment type="caution">
    <text evidence="1">The sequence shown here is derived from an EMBL/GenBank/DDBJ whole genome shotgun (WGS) entry which is preliminary data.</text>
</comment>
<gene>
    <name evidence="1" type="ORF">GCM10023340_11990</name>
</gene>
<name>A0ABP9PCD1_9ACTN</name>
<keyword evidence="2" id="KW-1185">Reference proteome</keyword>
<reference evidence="2" key="1">
    <citation type="journal article" date="2019" name="Int. J. Syst. Evol. Microbiol.">
        <title>The Global Catalogue of Microorganisms (GCM) 10K type strain sequencing project: providing services to taxonomists for standard genome sequencing and annotation.</title>
        <authorList>
            <consortium name="The Broad Institute Genomics Platform"/>
            <consortium name="The Broad Institute Genome Sequencing Center for Infectious Disease"/>
            <person name="Wu L."/>
            <person name="Ma J."/>
        </authorList>
    </citation>
    <scope>NUCLEOTIDE SEQUENCE [LARGE SCALE GENOMIC DNA]</scope>
    <source>
        <strain evidence="2">JCM 18459</strain>
    </source>
</reference>
<evidence type="ECO:0000313" key="2">
    <source>
        <dbReference type="Proteomes" id="UP001500221"/>
    </source>
</evidence>
<dbReference type="Gene3D" id="1.10.1780.10">
    <property type="entry name" value="Clp, N-terminal domain"/>
    <property type="match status" value="1"/>
</dbReference>
<evidence type="ECO:0000313" key="1">
    <source>
        <dbReference type="EMBL" id="GAA5144332.1"/>
    </source>
</evidence>
<dbReference type="InterPro" id="IPR036628">
    <property type="entry name" value="Clp_N_dom_sf"/>
</dbReference>
<dbReference type="Proteomes" id="UP001500221">
    <property type="component" value="Unassembled WGS sequence"/>
</dbReference>
<sequence length="150" mass="16361">MTDRHDVHPHHLLRAVLADADVRLVLASLGADADDLRLTLDHLWLAASDTIDVEEVSALGIELGTVLAVLNPPHDAPPDWGGRRFATTTRDVLVAALANRALQRDARTSGPDVLVALAGSKDRLVAGTFAAHGLRARDVRRHVERWGRRR</sequence>
<proteinExistence type="predicted"/>
<accession>A0ABP9PCD1</accession>
<dbReference type="EMBL" id="BAABKG010000001">
    <property type="protein sequence ID" value="GAA5144332.1"/>
    <property type="molecule type" value="Genomic_DNA"/>
</dbReference>
<protein>
    <recommendedName>
        <fullName evidence="3">Clp amino terminal domain-containing protein, pathogenicity island component</fullName>
    </recommendedName>
</protein>
<evidence type="ECO:0008006" key="3">
    <source>
        <dbReference type="Google" id="ProtNLM"/>
    </source>
</evidence>